<comment type="caution">
    <text evidence="3">The sequence shown here is derived from an EMBL/GenBank/DDBJ whole genome shotgun (WGS) entry which is preliminary data.</text>
</comment>
<sequence>MINTMGNFNRDDNRSGGYRGGFGRGGGGGGFSGKGRREMFQTVCSNCGKECQVPFRPTNGKPVYCSECFEKMNGGRSDSRRSERSDFRSPAPGFDQNKAQLDAVNAKLDKILSILTQAPVIKNDSGDVKEVKPEKVKKVAKKTASTKKK</sequence>
<organism evidence="3 4">
    <name type="scientific">Candidatus Woesebacteria bacterium GW2011_GWA1_41_7</name>
    <dbReference type="NCBI Taxonomy" id="1618556"/>
    <lineage>
        <taxon>Bacteria</taxon>
        <taxon>Candidatus Woeseibacteriota</taxon>
    </lineage>
</organism>
<evidence type="ECO:0000313" key="4">
    <source>
        <dbReference type="Proteomes" id="UP000033969"/>
    </source>
</evidence>
<evidence type="ECO:0000256" key="1">
    <source>
        <dbReference type="SAM" id="MobiDB-lite"/>
    </source>
</evidence>
<proteinExistence type="predicted"/>
<protein>
    <recommendedName>
        <fullName evidence="2">CxxC-x17-CxxC domain-containing protein</fullName>
    </recommendedName>
</protein>
<gene>
    <name evidence="3" type="ORF">UU74_C0053G0010</name>
</gene>
<feature type="region of interest" description="Disordered" evidence="1">
    <location>
        <begin position="73"/>
        <end position="96"/>
    </location>
</feature>
<evidence type="ECO:0000313" key="3">
    <source>
        <dbReference type="EMBL" id="KKS15866.1"/>
    </source>
</evidence>
<reference evidence="3 4" key="1">
    <citation type="journal article" date="2015" name="Nature">
        <title>rRNA introns, odd ribosomes, and small enigmatic genomes across a large radiation of phyla.</title>
        <authorList>
            <person name="Brown C.T."/>
            <person name="Hug L.A."/>
            <person name="Thomas B.C."/>
            <person name="Sharon I."/>
            <person name="Castelle C.J."/>
            <person name="Singh A."/>
            <person name="Wilkins M.J."/>
            <person name="Williams K.H."/>
            <person name="Banfield J.F."/>
        </authorList>
    </citation>
    <scope>NUCLEOTIDE SEQUENCE [LARGE SCALE GENOMIC DNA]</scope>
</reference>
<dbReference type="NCBIfam" id="TIGR04272">
    <property type="entry name" value="cxxc_cxxc_Mbark"/>
    <property type="match status" value="1"/>
</dbReference>
<feature type="domain" description="CxxC-x17-CxxC" evidence="2">
    <location>
        <begin position="37"/>
        <end position="72"/>
    </location>
</feature>
<feature type="compositionally biased region" description="Basic and acidic residues" evidence="1">
    <location>
        <begin position="124"/>
        <end position="137"/>
    </location>
</feature>
<dbReference type="AlphaFoldDB" id="A0A0G0Z1J2"/>
<feature type="region of interest" description="Disordered" evidence="1">
    <location>
        <begin position="122"/>
        <end position="149"/>
    </location>
</feature>
<dbReference type="InterPro" id="IPR026363">
    <property type="entry name" value="CxxC-x17-CxxC_dom"/>
</dbReference>
<name>A0A0G0Z1J2_9BACT</name>
<dbReference type="EMBL" id="LCBU01000053">
    <property type="protein sequence ID" value="KKS15866.1"/>
    <property type="molecule type" value="Genomic_DNA"/>
</dbReference>
<feature type="compositionally biased region" description="Basic and acidic residues" evidence="1">
    <location>
        <begin position="77"/>
        <end position="87"/>
    </location>
</feature>
<dbReference type="Pfam" id="PF23477">
    <property type="entry name" value="zf_Tbcl_2"/>
    <property type="match status" value="1"/>
</dbReference>
<dbReference type="Proteomes" id="UP000033969">
    <property type="component" value="Unassembled WGS sequence"/>
</dbReference>
<evidence type="ECO:0000259" key="2">
    <source>
        <dbReference type="Pfam" id="PF23477"/>
    </source>
</evidence>
<accession>A0A0G0Z1J2</accession>
<feature type="compositionally biased region" description="Basic residues" evidence="1">
    <location>
        <begin position="138"/>
        <end position="149"/>
    </location>
</feature>
<feature type="region of interest" description="Disordered" evidence="1">
    <location>
        <begin position="1"/>
        <end position="25"/>
    </location>
</feature>